<dbReference type="Gene3D" id="2.20.25.80">
    <property type="entry name" value="WRKY domain"/>
    <property type="match status" value="1"/>
</dbReference>
<dbReference type="GO" id="GO:0043565">
    <property type="term" value="F:sequence-specific DNA binding"/>
    <property type="evidence" value="ECO:0007669"/>
    <property type="project" value="InterPro"/>
</dbReference>
<dbReference type="SMART" id="SM00774">
    <property type="entry name" value="WRKY"/>
    <property type="match status" value="1"/>
</dbReference>
<evidence type="ECO:0000313" key="8">
    <source>
        <dbReference type="EMBL" id="KAH7286224.1"/>
    </source>
</evidence>
<protein>
    <recommendedName>
        <fullName evidence="7">WRKY domain-containing protein</fullName>
    </recommendedName>
</protein>
<dbReference type="EMBL" id="CM035438">
    <property type="protein sequence ID" value="KAH7286224.1"/>
    <property type="molecule type" value="Genomic_DNA"/>
</dbReference>
<dbReference type="GO" id="GO:0003700">
    <property type="term" value="F:DNA-binding transcription factor activity"/>
    <property type="evidence" value="ECO:0007669"/>
    <property type="project" value="InterPro"/>
</dbReference>
<feature type="region of interest" description="Disordered" evidence="6">
    <location>
        <begin position="209"/>
        <end position="238"/>
    </location>
</feature>
<comment type="caution">
    <text evidence="8">The sequence shown here is derived from an EMBL/GenBank/DDBJ whole genome shotgun (WGS) entry which is preliminary data.</text>
</comment>
<dbReference type="Proteomes" id="UP000825935">
    <property type="component" value="Chromosome 33"/>
</dbReference>
<evidence type="ECO:0000256" key="1">
    <source>
        <dbReference type="ARBA" id="ARBA00004123"/>
    </source>
</evidence>
<dbReference type="PANTHER" id="PTHR31221:SF42">
    <property type="entry name" value="WRKY TRANSCRIPTION FACTOR 49-RELATED"/>
    <property type="match status" value="1"/>
</dbReference>
<reference evidence="8" key="1">
    <citation type="submission" date="2021-08" db="EMBL/GenBank/DDBJ databases">
        <title>WGS assembly of Ceratopteris richardii.</title>
        <authorList>
            <person name="Marchant D.B."/>
            <person name="Chen G."/>
            <person name="Jenkins J."/>
            <person name="Shu S."/>
            <person name="Leebens-Mack J."/>
            <person name="Grimwood J."/>
            <person name="Schmutz J."/>
            <person name="Soltis P."/>
            <person name="Soltis D."/>
            <person name="Chen Z.-H."/>
        </authorList>
    </citation>
    <scope>NUCLEOTIDE SEQUENCE</scope>
    <source>
        <strain evidence="8">Whitten #5841</strain>
        <tissue evidence="8">Leaf</tissue>
    </source>
</reference>
<gene>
    <name evidence="8" type="ORF">KP509_33G064700</name>
</gene>
<keyword evidence="9" id="KW-1185">Reference proteome</keyword>
<feature type="compositionally biased region" description="Basic and acidic residues" evidence="6">
    <location>
        <begin position="211"/>
        <end position="220"/>
    </location>
</feature>
<evidence type="ECO:0000256" key="3">
    <source>
        <dbReference type="ARBA" id="ARBA00023125"/>
    </source>
</evidence>
<feature type="domain" description="WRKY" evidence="7">
    <location>
        <begin position="281"/>
        <end position="344"/>
    </location>
</feature>
<dbReference type="InterPro" id="IPR003657">
    <property type="entry name" value="WRKY_dom"/>
</dbReference>
<proteinExistence type="predicted"/>
<evidence type="ECO:0000259" key="7">
    <source>
        <dbReference type="PROSITE" id="PS50811"/>
    </source>
</evidence>
<dbReference type="InterPro" id="IPR044810">
    <property type="entry name" value="WRKY_plant"/>
</dbReference>
<organism evidence="8 9">
    <name type="scientific">Ceratopteris richardii</name>
    <name type="common">Triangle waterfern</name>
    <dbReference type="NCBI Taxonomy" id="49495"/>
    <lineage>
        <taxon>Eukaryota</taxon>
        <taxon>Viridiplantae</taxon>
        <taxon>Streptophyta</taxon>
        <taxon>Embryophyta</taxon>
        <taxon>Tracheophyta</taxon>
        <taxon>Polypodiopsida</taxon>
        <taxon>Polypodiidae</taxon>
        <taxon>Polypodiales</taxon>
        <taxon>Pteridineae</taxon>
        <taxon>Pteridaceae</taxon>
        <taxon>Parkerioideae</taxon>
        <taxon>Ceratopteris</taxon>
    </lineage>
</organism>
<evidence type="ECO:0000256" key="2">
    <source>
        <dbReference type="ARBA" id="ARBA00023015"/>
    </source>
</evidence>
<comment type="subcellular location">
    <subcellularLocation>
        <location evidence="1">Nucleus</location>
    </subcellularLocation>
</comment>
<dbReference type="PROSITE" id="PS50811">
    <property type="entry name" value="WRKY"/>
    <property type="match status" value="1"/>
</dbReference>
<dbReference type="AlphaFoldDB" id="A0A8T2QRL8"/>
<dbReference type="OrthoDB" id="652816at2759"/>
<keyword evidence="2" id="KW-0805">Transcription regulation</keyword>
<keyword evidence="3" id="KW-0238">DNA-binding</keyword>
<evidence type="ECO:0000313" key="9">
    <source>
        <dbReference type="Proteomes" id="UP000825935"/>
    </source>
</evidence>
<evidence type="ECO:0000256" key="4">
    <source>
        <dbReference type="ARBA" id="ARBA00023163"/>
    </source>
</evidence>
<evidence type="ECO:0000256" key="6">
    <source>
        <dbReference type="SAM" id="MobiDB-lite"/>
    </source>
</evidence>
<keyword evidence="4" id="KW-0804">Transcription</keyword>
<evidence type="ECO:0000256" key="5">
    <source>
        <dbReference type="ARBA" id="ARBA00023242"/>
    </source>
</evidence>
<dbReference type="GO" id="GO:0005634">
    <property type="term" value="C:nucleus"/>
    <property type="evidence" value="ECO:0007669"/>
    <property type="project" value="UniProtKB-SubCell"/>
</dbReference>
<dbReference type="SUPFAM" id="SSF118290">
    <property type="entry name" value="WRKY DNA-binding domain"/>
    <property type="match status" value="1"/>
</dbReference>
<keyword evidence="5" id="KW-0539">Nucleus</keyword>
<accession>A0A8T2QRL8</accession>
<dbReference type="PANTHER" id="PTHR31221">
    <property type="entry name" value="WRKY TRANSCRIPTION FACTOR PROTEIN 1-RELATED"/>
    <property type="match status" value="1"/>
</dbReference>
<dbReference type="Pfam" id="PF03106">
    <property type="entry name" value="WRKY"/>
    <property type="match status" value="1"/>
</dbReference>
<name>A0A8T2QRL8_CERRI</name>
<dbReference type="InterPro" id="IPR036576">
    <property type="entry name" value="WRKY_dom_sf"/>
</dbReference>
<sequence>MDLSSFLVDDPCAFFSSLACFTDVDDLNLQGNSLIHTEVPIPTPECSASGLCMSYLKRGSSCTSKDERNGIFNAVSQTLRLAHDRACFSSSSYTSHCACQVRKAIEVLLNHISESSSTMKCSHEVPDTRGCTQLGSTTPAVEAEAEPTQLSNDIVADGHSKMRSSDGLQSLLELCNGQHLHAKEVERPVTPTISDIESALNRMTNVLPETKTTDANDPKSFDPLSPDSNQPNHPVDRSTDGIVSVHQTFWQQGSLNPWRPLKSVSSDVMEPKYKVVLKCDKPYVVSSDGYKWRKYGRKSIKGSPYCRSYYKCRHVNCEAKKQVEMCGADMVQITYDGLHLHYSS</sequence>